<dbReference type="Pfam" id="PF01497">
    <property type="entry name" value="Peripla_BP_2"/>
    <property type="match status" value="1"/>
</dbReference>
<dbReference type="PROSITE" id="PS50983">
    <property type="entry name" value="FE_B12_PBP"/>
    <property type="match status" value="1"/>
</dbReference>
<comment type="similarity">
    <text evidence="1">Belongs to the bacterial solute-binding protein 8 family.</text>
</comment>
<dbReference type="InterPro" id="IPR050902">
    <property type="entry name" value="ABC_Transporter_SBP"/>
</dbReference>
<dbReference type="PANTHER" id="PTHR30535:SF7">
    <property type="entry name" value="IRON(III) DICITRATE-BINDING PROTEIN"/>
    <property type="match status" value="1"/>
</dbReference>
<sequence length="335" mass="36328">MLATLPLLAACGTDADEPAGDDARAGDRGPVVLRNCGRTVTVERPPRRVVSVNQGSTEVLLSLGLADRMVGTATWTDPVRANLRSANAAVPRLADDVPSFERVLQQEPELVTASFGFALNGDDRDRRERYAKLGVATYVAPSECTDRRGGGSGDGPRARPLRIAVIHDEIRQLARIFGVPERGERLVTQLRERLARVAAAPRPPRPLTVAFWFANAKAPYMAGCCGSSGIIARAVGVRNAFADTHDEWPQVSWEAVAERDPDVLVLGDLTRRQQSAEDFAAKVRFLESDRVTRRLTAVRHRRYVALNGADLNPSIRTVDGAEKLAAGLRRLGLGG</sequence>
<dbReference type="EMBL" id="AGUD01000131">
    <property type="protein sequence ID" value="EHN11228.1"/>
    <property type="molecule type" value="Genomic_DNA"/>
</dbReference>
<dbReference type="Proteomes" id="UP000005143">
    <property type="component" value="Unassembled WGS sequence"/>
</dbReference>
<feature type="domain" description="Fe/B12 periplasmic-binding" evidence="2">
    <location>
        <begin position="48"/>
        <end position="335"/>
    </location>
</feature>
<name>H0E521_9ACTN</name>
<evidence type="ECO:0000259" key="2">
    <source>
        <dbReference type="PROSITE" id="PS50983"/>
    </source>
</evidence>
<dbReference type="AlphaFoldDB" id="H0E521"/>
<dbReference type="PATRIC" id="fig|1097667.3.peg.1889"/>
<dbReference type="InterPro" id="IPR002491">
    <property type="entry name" value="ABC_transptr_periplasmic_BD"/>
</dbReference>
<proteinExistence type="inferred from homology"/>
<reference evidence="3 4" key="1">
    <citation type="journal article" date="2013" name="Biodegradation">
        <title>Quantitative proteomic analysis of ibuprofen-degrading Patulibacter sp. strain I11.</title>
        <authorList>
            <person name="Almeida B."/>
            <person name="Kjeldal H."/>
            <person name="Lolas I."/>
            <person name="Knudsen A.D."/>
            <person name="Carvalho G."/>
            <person name="Nielsen K.L."/>
            <person name="Barreto Crespo M.T."/>
            <person name="Stensballe A."/>
            <person name="Nielsen J.L."/>
        </authorList>
    </citation>
    <scope>NUCLEOTIDE SEQUENCE [LARGE SCALE GENOMIC DNA]</scope>
    <source>
        <strain evidence="3 4">I11</strain>
    </source>
</reference>
<dbReference type="PANTHER" id="PTHR30535">
    <property type="entry name" value="VITAMIN B12-BINDING PROTEIN"/>
    <property type="match status" value="1"/>
</dbReference>
<organism evidence="3 4">
    <name type="scientific">Patulibacter medicamentivorans</name>
    <dbReference type="NCBI Taxonomy" id="1097667"/>
    <lineage>
        <taxon>Bacteria</taxon>
        <taxon>Bacillati</taxon>
        <taxon>Actinomycetota</taxon>
        <taxon>Thermoleophilia</taxon>
        <taxon>Solirubrobacterales</taxon>
        <taxon>Patulibacteraceae</taxon>
        <taxon>Patulibacter</taxon>
    </lineage>
</organism>
<protein>
    <submittedName>
        <fullName evidence="3">ABC transporter (Iron.B12.siderophore.hemin) periplasmic substrate-binding component</fullName>
    </submittedName>
</protein>
<dbReference type="RefSeq" id="WP_007573869.1">
    <property type="nucleotide sequence ID" value="NZ_AGUD01000131.1"/>
</dbReference>
<evidence type="ECO:0000313" key="3">
    <source>
        <dbReference type="EMBL" id="EHN11228.1"/>
    </source>
</evidence>
<keyword evidence="4" id="KW-1185">Reference proteome</keyword>
<dbReference type="Gene3D" id="3.40.50.1980">
    <property type="entry name" value="Nitrogenase molybdenum iron protein domain"/>
    <property type="match status" value="2"/>
</dbReference>
<accession>H0E521</accession>
<gene>
    <name evidence="3" type="ORF">PAI11_19060</name>
</gene>
<dbReference type="SUPFAM" id="SSF53807">
    <property type="entry name" value="Helical backbone' metal receptor"/>
    <property type="match status" value="1"/>
</dbReference>
<evidence type="ECO:0000256" key="1">
    <source>
        <dbReference type="ARBA" id="ARBA00008814"/>
    </source>
</evidence>
<comment type="caution">
    <text evidence="3">The sequence shown here is derived from an EMBL/GenBank/DDBJ whole genome shotgun (WGS) entry which is preliminary data.</text>
</comment>
<evidence type="ECO:0000313" key="4">
    <source>
        <dbReference type="Proteomes" id="UP000005143"/>
    </source>
</evidence>